<evidence type="ECO:0000256" key="4">
    <source>
        <dbReference type="ARBA" id="ARBA00022729"/>
    </source>
</evidence>
<dbReference type="PRINTS" id="PR01338">
    <property type="entry name" value="TYPE3OMKPROT"/>
</dbReference>
<keyword evidence="9 10" id="KW-0449">Lipoprotein</keyword>
<dbReference type="GO" id="GO:0009279">
    <property type="term" value="C:cell outer membrane"/>
    <property type="evidence" value="ECO:0007669"/>
    <property type="project" value="UniProtKB-SubCell"/>
</dbReference>
<dbReference type="GeneID" id="97605096"/>
<evidence type="ECO:0000313" key="13">
    <source>
        <dbReference type="Proteomes" id="UP000013111"/>
    </source>
</evidence>
<name>A0A831A1T5_ERWAM</name>
<keyword evidence="7 10" id="KW-0564">Palmitate</keyword>
<comment type="similarity">
    <text evidence="2 10">Belongs to the YscJ lipoprotein family.</text>
</comment>
<dbReference type="PROSITE" id="PS51257">
    <property type="entry name" value="PROKAR_LIPOPROTEIN"/>
    <property type="match status" value="1"/>
</dbReference>
<keyword evidence="10" id="KW-0812">Transmembrane</keyword>
<dbReference type="Pfam" id="PF01514">
    <property type="entry name" value="YscJ_FliF"/>
    <property type="match status" value="1"/>
</dbReference>
<dbReference type="AlphaFoldDB" id="A0A831A1T5"/>
<dbReference type="PANTHER" id="PTHR30046:SF3">
    <property type="entry name" value="SECRETION SYSTEM APPARATUS LIPOPROTEIN SSAJ"/>
    <property type="match status" value="1"/>
</dbReference>
<dbReference type="InterPro" id="IPR006182">
    <property type="entry name" value="FliF_N_dom"/>
</dbReference>
<evidence type="ECO:0000256" key="8">
    <source>
        <dbReference type="ARBA" id="ARBA00023237"/>
    </source>
</evidence>
<evidence type="ECO:0000256" key="5">
    <source>
        <dbReference type="ARBA" id="ARBA00022927"/>
    </source>
</evidence>
<proteinExistence type="inferred from homology"/>
<reference evidence="12 13" key="2">
    <citation type="submission" date="2013-04" db="EMBL/GenBank/DDBJ databases">
        <title>Comparative genomics of 12 strains of Erwinia amylovora identifies a pan-genome with a large conserved core and provides insights into host specificity.</title>
        <authorList>
            <person name="Mann R.A."/>
            <person name="Smits T.H.M."/>
            <person name="Buehlmann A."/>
            <person name="Blom J."/>
            <person name="Goesmann A."/>
            <person name="Frey J.E."/>
            <person name="Plummer K.M."/>
            <person name="Beer S.V."/>
            <person name="Luck J."/>
            <person name="Duffy B."/>
            <person name="Rodoni B."/>
        </authorList>
    </citation>
    <scope>NUCLEOTIDE SEQUENCE [LARGE SCALE GENOMIC DNA]</scope>
    <source>
        <strain evidence="13">CFBP 1232</strain>
    </source>
</reference>
<evidence type="ECO:0000313" key="12">
    <source>
        <dbReference type="EMBL" id="CCO92754.1"/>
    </source>
</evidence>
<keyword evidence="4 10" id="KW-0732">Signal</keyword>
<comment type="caution">
    <text evidence="12">The sequence shown here is derived from an EMBL/GenBank/DDBJ whole genome shotgun (WGS) entry which is preliminary data.</text>
</comment>
<evidence type="ECO:0000256" key="3">
    <source>
        <dbReference type="ARBA" id="ARBA00022448"/>
    </source>
</evidence>
<comment type="subcellular location">
    <subcellularLocation>
        <location evidence="1">Cell outer membrane</location>
        <topology evidence="1">Lipid-anchor</topology>
    </subcellularLocation>
</comment>
<dbReference type="GO" id="GO:0009306">
    <property type="term" value="P:protein secretion"/>
    <property type="evidence" value="ECO:0007669"/>
    <property type="project" value="InterPro"/>
</dbReference>
<dbReference type="InterPro" id="IPR043427">
    <property type="entry name" value="YscJ/FliF"/>
</dbReference>
<keyword evidence="5" id="KW-0653">Protein transport</keyword>
<dbReference type="InterPro" id="IPR003282">
    <property type="entry name" value="T3SS_SctJ"/>
</dbReference>
<dbReference type="Gene3D" id="3.30.300.30">
    <property type="match status" value="1"/>
</dbReference>
<feature type="domain" description="Flagellar M-ring N-terminal" evidence="11">
    <location>
        <begin position="23"/>
        <end position="189"/>
    </location>
</feature>
<evidence type="ECO:0000256" key="6">
    <source>
        <dbReference type="ARBA" id="ARBA00023136"/>
    </source>
</evidence>
<keyword evidence="6 10" id="KW-0472">Membrane</keyword>
<dbReference type="Gene3D" id="3.30.70.1530">
    <property type="entry name" value="Hypothetical protein rpa1041"/>
    <property type="match status" value="1"/>
</dbReference>
<evidence type="ECO:0000256" key="1">
    <source>
        <dbReference type="ARBA" id="ARBA00004459"/>
    </source>
</evidence>
<keyword evidence="10" id="KW-1133">Transmembrane helix</keyword>
<evidence type="ECO:0000256" key="7">
    <source>
        <dbReference type="ARBA" id="ARBA00023139"/>
    </source>
</evidence>
<gene>
    <name evidence="12" type="primary">prgK</name>
    <name evidence="12" type="ORF">BN437_0794</name>
</gene>
<dbReference type="RefSeq" id="WP_004155855.1">
    <property type="nucleotide sequence ID" value="NZ_BAYW01000013.1"/>
</dbReference>
<dbReference type="InterPro" id="IPR045851">
    <property type="entry name" value="AMP-bd_C_sf"/>
</dbReference>
<reference evidence="12 13" key="1">
    <citation type="submission" date="2012-11" db="EMBL/GenBank/DDBJ databases">
        <authorList>
            <person name="Linke B."/>
        </authorList>
    </citation>
    <scope>NUCLEOTIDE SEQUENCE [LARGE SCALE GENOMIC DNA]</scope>
    <source>
        <strain evidence="13">CFBP 1232</strain>
    </source>
</reference>
<organism evidence="12 13">
    <name type="scientific">Erwinia amylovora NBRC 12687 = CFBP 1232</name>
    <dbReference type="NCBI Taxonomy" id="1219359"/>
    <lineage>
        <taxon>Bacteria</taxon>
        <taxon>Pseudomonadati</taxon>
        <taxon>Pseudomonadota</taxon>
        <taxon>Gammaproteobacteria</taxon>
        <taxon>Enterobacterales</taxon>
        <taxon>Erwiniaceae</taxon>
        <taxon>Erwinia</taxon>
    </lineage>
</organism>
<sequence>MIKYSFRSIVILLTAALTSGCNDEKLLDNLTQSQANHVVAILQQHNISAHKNGNLKAGYVITVGQSENTAALSIINQYQLPWSADVQIGEAFPSGSLVASPNAEQARVLSLQEQRLEQSLRIIAQVVNARVHLSYPSFNNDISAKKSVGHVGVLISYKGEIDETMFIPQIKSLIKNSLDDVLYENISVVLFPAPIIQYSTPLKAPTNIASKWLIMLALTLFLAVATGGYLFYQYISRPVKQKSPSPKKEEGLNEA</sequence>
<evidence type="ECO:0000259" key="11">
    <source>
        <dbReference type="Pfam" id="PF01514"/>
    </source>
</evidence>
<dbReference type="PANTHER" id="PTHR30046">
    <property type="entry name" value="FLAGELLAR M-RING PROTEIN"/>
    <property type="match status" value="1"/>
</dbReference>
<protein>
    <recommendedName>
        <fullName evidence="10">Lipoprotein</fullName>
    </recommendedName>
</protein>
<accession>A0A831A1T5</accession>
<evidence type="ECO:0000256" key="2">
    <source>
        <dbReference type="ARBA" id="ARBA00009509"/>
    </source>
</evidence>
<evidence type="ECO:0000256" key="10">
    <source>
        <dbReference type="RuleBase" id="RU364102"/>
    </source>
</evidence>
<keyword evidence="8 10" id="KW-0998">Cell outer membrane</keyword>
<feature type="transmembrane region" description="Helical" evidence="10">
    <location>
        <begin position="212"/>
        <end position="232"/>
    </location>
</feature>
<keyword evidence="3" id="KW-0813">Transport</keyword>
<dbReference type="EMBL" id="CAPB01000007">
    <property type="protein sequence ID" value="CCO92754.1"/>
    <property type="molecule type" value="Genomic_DNA"/>
</dbReference>
<dbReference type="Proteomes" id="UP000013111">
    <property type="component" value="Unassembled WGS sequence"/>
</dbReference>
<dbReference type="NCBIfam" id="TIGR02544">
    <property type="entry name" value="III_secr_YscJ"/>
    <property type="match status" value="1"/>
</dbReference>
<evidence type="ECO:0000256" key="9">
    <source>
        <dbReference type="ARBA" id="ARBA00023288"/>
    </source>
</evidence>